<dbReference type="OrthoDB" id="3107569at2759"/>
<keyword evidence="2" id="KW-1185">Reference proteome</keyword>
<proteinExistence type="predicted"/>
<dbReference type="SUPFAM" id="SSF52047">
    <property type="entry name" value="RNI-like"/>
    <property type="match status" value="1"/>
</dbReference>
<dbReference type="AlphaFoldDB" id="A0A409VB69"/>
<name>A0A409VB69_9AGAR</name>
<organism evidence="1 2">
    <name type="scientific">Panaeolus cyanescens</name>
    <dbReference type="NCBI Taxonomy" id="181874"/>
    <lineage>
        <taxon>Eukaryota</taxon>
        <taxon>Fungi</taxon>
        <taxon>Dikarya</taxon>
        <taxon>Basidiomycota</taxon>
        <taxon>Agaricomycotina</taxon>
        <taxon>Agaricomycetes</taxon>
        <taxon>Agaricomycetidae</taxon>
        <taxon>Agaricales</taxon>
        <taxon>Agaricineae</taxon>
        <taxon>Galeropsidaceae</taxon>
        <taxon>Panaeolus</taxon>
    </lineage>
</organism>
<gene>
    <name evidence="1" type="ORF">CVT24_008557</name>
</gene>
<protein>
    <recommendedName>
        <fullName evidence="3">F-box domain-containing protein</fullName>
    </recommendedName>
</protein>
<sequence length="529" mass="60203">MSPAILAPELLLVIFGHVEDKECLFNLASSSKRFNHLALDVYFASHGLDTNNIVMEPDPDDPGFKQGDAYLHALLISLALKGKDINSLTYRFNFRDKRSIIMEQTIAVARLIRRLGRIRGLRLTMFVPIHSLQTVMEEVNADLLDAVFNKSCQELYLSSDDLPMFSPFQVGQRMDPDAWTMDYYNHSARIPYYLRAVNKLPIFDTNRKIQPNPNMNLRRLKSDTFSPTFREFFSDMHRVNGLKLLTHLQLVNIYDCPQKDFLAAMKVNLPSLTVLIIRSCSRAYQRSLLDFISRHGGIVTLCFLLYTTDSDIHCLPVSKMPSRPLYMLRNLQQICVNPSYMPHFFESASSISPISLTKVTLQSTLSTYRDEKDAFYNALKALQSCPTRIELVLYSPLAASFSEFKTWFESIDRDSDPSESLPKLSLPCVRSLSLTYQFRDFDDDEITELPTWLGLFPDLEEVRLEIFVSQEPHAIELGASSSKWSKLISKAAAEKIKAVCPTIQKFGVVKGGKKRLVWSFDGANAVLVS</sequence>
<evidence type="ECO:0000313" key="2">
    <source>
        <dbReference type="Proteomes" id="UP000284842"/>
    </source>
</evidence>
<dbReference type="InParanoid" id="A0A409VB69"/>
<comment type="caution">
    <text evidence="1">The sequence shown here is derived from an EMBL/GenBank/DDBJ whole genome shotgun (WGS) entry which is preliminary data.</text>
</comment>
<accession>A0A409VB69</accession>
<dbReference type="EMBL" id="NHTK01006092">
    <property type="protein sequence ID" value="PPQ64182.1"/>
    <property type="molecule type" value="Genomic_DNA"/>
</dbReference>
<reference evidence="1 2" key="1">
    <citation type="journal article" date="2018" name="Evol. Lett.">
        <title>Horizontal gene cluster transfer increased hallucinogenic mushroom diversity.</title>
        <authorList>
            <person name="Reynolds H.T."/>
            <person name="Vijayakumar V."/>
            <person name="Gluck-Thaler E."/>
            <person name="Korotkin H.B."/>
            <person name="Matheny P.B."/>
            <person name="Slot J.C."/>
        </authorList>
    </citation>
    <scope>NUCLEOTIDE SEQUENCE [LARGE SCALE GENOMIC DNA]</scope>
    <source>
        <strain evidence="1 2">2629</strain>
    </source>
</reference>
<evidence type="ECO:0000313" key="1">
    <source>
        <dbReference type="EMBL" id="PPQ64182.1"/>
    </source>
</evidence>
<dbReference type="InterPro" id="IPR032675">
    <property type="entry name" value="LRR_dom_sf"/>
</dbReference>
<dbReference type="Proteomes" id="UP000284842">
    <property type="component" value="Unassembled WGS sequence"/>
</dbReference>
<dbReference type="Gene3D" id="3.80.10.10">
    <property type="entry name" value="Ribonuclease Inhibitor"/>
    <property type="match status" value="1"/>
</dbReference>
<evidence type="ECO:0008006" key="3">
    <source>
        <dbReference type="Google" id="ProtNLM"/>
    </source>
</evidence>